<dbReference type="AlphaFoldDB" id="A0A366EAL8"/>
<dbReference type="OrthoDB" id="2961242at2"/>
<dbReference type="Gene3D" id="1.25.40.10">
    <property type="entry name" value="Tetratricopeptide repeat domain"/>
    <property type="match status" value="1"/>
</dbReference>
<evidence type="ECO:0000313" key="2">
    <source>
        <dbReference type="Proteomes" id="UP000252254"/>
    </source>
</evidence>
<organism evidence="1 2">
    <name type="scientific">Paraliobacillus ryukyuensis</name>
    <dbReference type="NCBI Taxonomy" id="200904"/>
    <lineage>
        <taxon>Bacteria</taxon>
        <taxon>Bacillati</taxon>
        <taxon>Bacillota</taxon>
        <taxon>Bacilli</taxon>
        <taxon>Bacillales</taxon>
        <taxon>Bacillaceae</taxon>
        <taxon>Paraliobacillus</taxon>
    </lineage>
</organism>
<name>A0A366EAL8_9BACI</name>
<dbReference type="Proteomes" id="UP000252254">
    <property type="component" value="Unassembled WGS sequence"/>
</dbReference>
<evidence type="ECO:0000313" key="1">
    <source>
        <dbReference type="EMBL" id="RBO99470.1"/>
    </source>
</evidence>
<dbReference type="RefSeq" id="WP_113868390.1">
    <property type="nucleotide sequence ID" value="NZ_BAABQN010000003.1"/>
</dbReference>
<sequence length="329" mass="38921">MEQHDKKIVLFPKWKEKIEARAFQALRNKRFEEALENLNTLLDYQVSNQEIDIAKLTCLIELGRQREAELLCEELLTKKDDHYFAYVHIYATLLFQANKYEGVAELIEDVFEDENTIPEPYLSQLTTLRSLNSTLLKQQTDQQLTVTLKQLKEAVEKQDDVMQWHLVNHLNDSDISLYNSIFLEMLKDEEVNPIVKTVIISLLQANTYDELIEIVKFSDKMYINPNDFPYMTDHPFYQKIKKELETLEQDNPSLHALADQLLYRYFFVVYPFINEDMDISLLKEAIIYLVSASFMDEEALNQTKIKESLALYIEDLLYYEKVYFSLMKE</sequence>
<accession>A0A366EAL8</accession>
<evidence type="ECO:0008006" key="3">
    <source>
        <dbReference type="Google" id="ProtNLM"/>
    </source>
</evidence>
<protein>
    <recommendedName>
        <fullName evidence="3">Tetratricopeptide repeat protein</fullName>
    </recommendedName>
</protein>
<dbReference type="SUPFAM" id="SSF116965">
    <property type="entry name" value="Hypothetical protein MPN330"/>
    <property type="match status" value="1"/>
</dbReference>
<comment type="caution">
    <text evidence="1">The sequence shown here is derived from an EMBL/GenBank/DDBJ whole genome shotgun (WGS) entry which is preliminary data.</text>
</comment>
<proteinExistence type="predicted"/>
<dbReference type="EMBL" id="QNRI01000004">
    <property type="protein sequence ID" value="RBO99470.1"/>
    <property type="molecule type" value="Genomic_DNA"/>
</dbReference>
<gene>
    <name evidence="1" type="ORF">DES48_104145</name>
</gene>
<dbReference type="STRING" id="200904.GCA_900168775_02334"/>
<reference evidence="1 2" key="1">
    <citation type="submission" date="2018-06" db="EMBL/GenBank/DDBJ databases">
        <title>Genomic Encyclopedia of Type Strains, Phase IV (KMG-IV): sequencing the most valuable type-strain genomes for metagenomic binning, comparative biology and taxonomic classification.</title>
        <authorList>
            <person name="Goeker M."/>
        </authorList>
    </citation>
    <scope>NUCLEOTIDE SEQUENCE [LARGE SCALE GENOMIC DNA]</scope>
    <source>
        <strain evidence="1 2">DSM 15140</strain>
    </source>
</reference>
<dbReference type="InterPro" id="IPR011990">
    <property type="entry name" value="TPR-like_helical_dom_sf"/>
</dbReference>
<dbReference type="SUPFAM" id="SSF48452">
    <property type="entry name" value="TPR-like"/>
    <property type="match status" value="1"/>
</dbReference>
<keyword evidence="2" id="KW-1185">Reference proteome</keyword>